<dbReference type="PROSITE" id="PS50110">
    <property type="entry name" value="RESPONSE_REGULATORY"/>
    <property type="match status" value="1"/>
</dbReference>
<evidence type="ECO:0000259" key="6">
    <source>
        <dbReference type="PROSITE" id="PS50043"/>
    </source>
</evidence>
<dbReference type="AlphaFoldDB" id="A0AB39I5F4"/>
<accession>A0AB39I5F4</accession>
<protein>
    <submittedName>
        <fullName evidence="8">Response regulator</fullName>
    </submittedName>
</protein>
<dbReference type="GO" id="GO:0000160">
    <property type="term" value="P:phosphorelay signal transduction system"/>
    <property type="evidence" value="ECO:0007669"/>
    <property type="project" value="InterPro"/>
</dbReference>
<dbReference type="SUPFAM" id="SSF46894">
    <property type="entry name" value="C-terminal effector domain of the bipartite response regulators"/>
    <property type="match status" value="1"/>
</dbReference>
<dbReference type="SMART" id="SM00421">
    <property type="entry name" value="HTH_LUXR"/>
    <property type="match status" value="1"/>
</dbReference>
<name>A0AB39I5F4_9PSED</name>
<dbReference type="SMART" id="SM00448">
    <property type="entry name" value="REC"/>
    <property type="match status" value="1"/>
</dbReference>
<evidence type="ECO:0000313" key="8">
    <source>
        <dbReference type="EMBL" id="XDK37586.1"/>
    </source>
</evidence>
<organism evidence="8">
    <name type="scientific">Pseudomonas sp. Hg7Tf</name>
    <dbReference type="NCBI Taxonomy" id="3236988"/>
    <lineage>
        <taxon>Bacteria</taxon>
        <taxon>Pseudomonadati</taxon>
        <taxon>Pseudomonadota</taxon>
        <taxon>Gammaproteobacteria</taxon>
        <taxon>Pseudomonadales</taxon>
        <taxon>Pseudomonadaceae</taxon>
        <taxon>Pseudomonas</taxon>
    </lineage>
</organism>
<evidence type="ECO:0000259" key="7">
    <source>
        <dbReference type="PROSITE" id="PS50110"/>
    </source>
</evidence>
<dbReference type="InterPro" id="IPR001789">
    <property type="entry name" value="Sig_transdc_resp-reg_receiver"/>
</dbReference>
<dbReference type="CDD" id="cd17535">
    <property type="entry name" value="REC_NarL-like"/>
    <property type="match status" value="1"/>
</dbReference>
<dbReference type="GO" id="GO:0003677">
    <property type="term" value="F:DNA binding"/>
    <property type="evidence" value="ECO:0007669"/>
    <property type="project" value="UniProtKB-KW"/>
</dbReference>
<dbReference type="InterPro" id="IPR016032">
    <property type="entry name" value="Sig_transdc_resp-reg_C-effctor"/>
</dbReference>
<feature type="domain" description="Response regulatory" evidence="7">
    <location>
        <begin position="3"/>
        <end position="118"/>
    </location>
</feature>
<evidence type="ECO:0000256" key="3">
    <source>
        <dbReference type="ARBA" id="ARBA00023125"/>
    </source>
</evidence>
<gene>
    <name evidence="8" type="ORF">AB4Y39_02525</name>
</gene>
<evidence type="ECO:0000256" key="5">
    <source>
        <dbReference type="PROSITE-ProRule" id="PRU00169"/>
    </source>
</evidence>
<dbReference type="InterPro" id="IPR000792">
    <property type="entry name" value="Tscrpt_reg_LuxR_C"/>
</dbReference>
<dbReference type="Pfam" id="PF00196">
    <property type="entry name" value="GerE"/>
    <property type="match status" value="1"/>
</dbReference>
<dbReference type="InterPro" id="IPR011006">
    <property type="entry name" value="CheY-like_superfamily"/>
</dbReference>
<dbReference type="EMBL" id="CP162607">
    <property type="protein sequence ID" value="XDK37586.1"/>
    <property type="molecule type" value="Genomic_DNA"/>
</dbReference>
<proteinExistence type="predicted"/>
<dbReference type="PANTHER" id="PTHR43214">
    <property type="entry name" value="TWO-COMPONENT RESPONSE REGULATOR"/>
    <property type="match status" value="1"/>
</dbReference>
<dbReference type="RefSeq" id="WP_045180119.1">
    <property type="nucleotide sequence ID" value="NZ_CP162607.1"/>
</dbReference>
<dbReference type="PROSITE" id="PS00622">
    <property type="entry name" value="HTH_LUXR_1"/>
    <property type="match status" value="1"/>
</dbReference>
<dbReference type="Pfam" id="PF00072">
    <property type="entry name" value="Response_reg"/>
    <property type="match status" value="1"/>
</dbReference>
<dbReference type="InterPro" id="IPR039420">
    <property type="entry name" value="WalR-like"/>
</dbReference>
<dbReference type="CDD" id="cd06170">
    <property type="entry name" value="LuxR_C_like"/>
    <property type="match status" value="1"/>
</dbReference>
<sequence length="208" mass="23187">MYRALVVDDHPFIRSSVCMLLRQDRIEIAGQADNGVDAVRHARELSPDIVILDITMPGLDGLEVMMRIRAMERPAKVLVLTSQLPDYFSLRCMQAGAAGYVSKTDGLRALSKAVRAVLSGYTYFPEVVLSSINQQDLRATEAQCIARLSDREVLILQQLARGLSNKAIGEAMLLSNKTISTYKMRLIEKLRVKSLIDLADLARRNLLI</sequence>
<keyword evidence="2" id="KW-0805">Transcription regulation</keyword>
<reference evidence="8" key="1">
    <citation type="submission" date="2024-07" db="EMBL/GenBank/DDBJ databases">
        <title>Identification and characteristics of a novel species of coltsfoot's symbiotic bacteria.</title>
        <authorList>
            <person name="Juszczyk A."/>
            <person name="Jasielczuk I."/>
            <person name="Gurgul A."/>
            <person name="Rogala M."/>
            <person name="Kowalczyk A."/>
            <person name="Szmatola T."/>
            <person name="Kosecka-Strojek M."/>
            <person name="Arent Z."/>
            <person name="Latowski D."/>
        </authorList>
    </citation>
    <scope>NUCLEOTIDE SEQUENCE</scope>
    <source>
        <strain evidence="8">Hg7Tf</strain>
    </source>
</reference>
<dbReference type="PROSITE" id="PS50043">
    <property type="entry name" value="HTH_LUXR_2"/>
    <property type="match status" value="1"/>
</dbReference>
<keyword evidence="3" id="KW-0238">DNA-binding</keyword>
<dbReference type="GO" id="GO:0006355">
    <property type="term" value="P:regulation of DNA-templated transcription"/>
    <property type="evidence" value="ECO:0007669"/>
    <property type="project" value="InterPro"/>
</dbReference>
<dbReference type="PRINTS" id="PR00038">
    <property type="entry name" value="HTHLUXR"/>
</dbReference>
<dbReference type="Gene3D" id="3.40.50.2300">
    <property type="match status" value="1"/>
</dbReference>
<evidence type="ECO:0000256" key="4">
    <source>
        <dbReference type="ARBA" id="ARBA00023163"/>
    </source>
</evidence>
<dbReference type="InterPro" id="IPR058245">
    <property type="entry name" value="NreC/VraR/RcsB-like_REC"/>
</dbReference>
<feature type="domain" description="HTH luxR-type" evidence="6">
    <location>
        <begin position="141"/>
        <end position="206"/>
    </location>
</feature>
<dbReference type="SUPFAM" id="SSF52172">
    <property type="entry name" value="CheY-like"/>
    <property type="match status" value="1"/>
</dbReference>
<dbReference type="PANTHER" id="PTHR43214:SF41">
    <property type="entry name" value="NITRATE_NITRITE RESPONSE REGULATOR PROTEIN NARP"/>
    <property type="match status" value="1"/>
</dbReference>
<feature type="modified residue" description="4-aspartylphosphate" evidence="5">
    <location>
        <position position="53"/>
    </location>
</feature>
<evidence type="ECO:0000256" key="1">
    <source>
        <dbReference type="ARBA" id="ARBA00022553"/>
    </source>
</evidence>
<keyword evidence="1 5" id="KW-0597">Phosphoprotein</keyword>
<keyword evidence="4" id="KW-0804">Transcription</keyword>
<evidence type="ECO:0000256" key="2">
    <source>
        <dbReference type="ARBA" id="ARBA00023015"/>
    </source>
</evidence>